<dbReference type="Pfam" id="PF19028">
    <property type="entry name" value="TSP1_spondin"/>
    <property type="match status" value="1"/>
</dbReference>
<evidence type="ECO:0000256" key="5">
    <source>
        <dbReference type="ARBA" id="ARBA00022729"/>
    </source>
</evidence>
<dbReference type="GO" id="GO:0046872">
    <property type="term" value="F:metal ion binding"/>
    <property type="evidence" value="ECO:0007669"/>
    <property type="project" value="UniProtKB-KW"/>
</dbReference>
<keyword evidence="2" id="KW-0964">Secreted</keyword>
<name>A0A7R8ZC84_TIMDO</name>
<dbReference type="GO" id="GO:0031012">
    <property type="term" value="C:extracellular matrix"/>
    <property type="evidence" value="ECO:0007669"/>
    <property type="project" value="TreeGrafter"/>
</dbReference>
<dbReference type="PANTHER" id="PTHR11311">
    <property type="entry name" value="SPONDIN"/>
    <property type="match status" value="1"/>
</dbReference>
<organism evidence="10">
    <name type="scientific">Timema douglasi</name>
    <name type="common">Walking stick</name>
    <dbReference type="NCBI Taxonomy" id="61478"/>
    <lineage>
        <taxon>Eukaryota</taxon>
        <taxon>Metazoa</taxon>
        <taxon>Ecdysozoa</taxon>
        <taxon>Arthropoda</taxon>
        <taxon>Hexapoda</taxon>
        <taxon>Insecta</taxon>
        <taxon>Pterygota</taxon>
        <taxon>Neoptera</taxon>
        <taxon>Polyneoptera</taxon>
        <taxon>Phasmatodea</taxon>
        <taxon>Timematodea</taxon>
        <taxon>Timematoidea</taxon>
        <taxon>Timematidae</taxon>
        <taxon>Timema</taxon>
    </lineage>
</organism>
<gene>
    <name evidence="10" type="ORF">TDIB3V08_LOCUS8582</name>
</gene>
<evidence type="ECO:0000259" key="9">
    <source>
        <dbReference type="PROSITE" id="PS51020"/>
    </source>
</evidence>
<evidence type="ECO:0000256" key="7">
    <source>
        <dbReference type="ARBA" id="ARBA00023157"/>
    </source>
</evidence>
<dbReference type="PROSITE" id="PS51020">
    <property type="entry name" value="SPONDIN"/>
    <property type="match status" value="1"/>
</dbReference>
<dbReference type="Pfam" id="PF06468">
    <property type="entry name" value="Spond_N"/>
    <property type="match status" value="1"/>
</dbReference>
<dbReference type="Gene3D" id="2.60.40.2130">
    <property type="entry name" value="F-spondin domain"/>
    <property type="match status" value="1"/>
</dbReference>
<dbReference type="PANTHER" id="PTHR11311:SF15">
    <property type="entry name" value="SPONDIN-2"/>
    <property type="match status" value="1"/>
</dbReference>
<evidence type="ECO:0000256" key="4">
    <source>
        <dbReference type="ARBA" id="ARBA00022723"/>
    </source>
</evidence>
<dbReference type="Gene3D" id="2.20.100.10">
    <property type="entry name" value="Thrombospondin type-1 (TSP1) repeat"/>
    <property type="match status" value="1"/>
</dbReference>
<feature type="domain" description="Spondin" evidence="9">
    <location>
        <begin position="1"/>
        <end position="146"/>
    </location>
</feature>
<keyword evidence="7" id="KW-1015">Disulfide bond</keyword>
<dbReference type="InterPro" id="IPR036383">
    <property type="entry name" value="TSP1_rpt_sf"/>
</dbReference>
<dbReference type="EMBL" id="OA569332">
    <property type="protein sequence ID" value="CAD7202400.1"/>
    <property type="molecule type" value="Genomic_DNA"/>
</dbReference>
<dbReference type="AlphaFoldDB" id="A0A7R8ZC84"/>
<dbReference type="InterPro" id="IPR009465">
    <property type="entry name" value="Spondin_N"/>
</dbReference>
<evidence type="ECO:0000256" key="3">
    <source>
        <dbReference type="ARBA" id="ARBA00022530"/>
    </source>
</evidence>
<dbReference type="InterPro" id="IPR038678">
    <property type="entry name" value="Spondin_N_sf"/>
</dbReference>
<proteinExistence type="predicted"/>
<evidence type="ECO:0000256" key="8">
    <source>
        <dbReference type="ARBA" id="ARBA00023180"/>
    </source>
</evidence>
<comment type="subcellular location">
    <subcellularLocation>
        <location evidence="1">Secreted</location>
        <location evidence="1">Extracellular space</location>
        <location evidence="1">Extracellular matrix</location>
    </subcellularLocation>
</comment>
<evidence type="ECO:0000313" key="10">
    <source>
        <dbReference type="EMBL" id="CAD7202400.1"/>
    </source>
</evidence>
<dbReference type="SMART" id="SM00209">
    <property type="entry name" value="TSP1"/>
    <property type="match status" value="1"/>
</dbReference>
<dbReference type="InterPro" id="IPR000884">
    <property type="entry name" value="TSP1_rpt"/>
</dbReference>
<keyword evidence="5" id="KW-0732">Signal</keyword>
<dbReference type="SUPFAM" id="SSF82895">
    <property type="entry name" value="TSP-1 type 1 repeat"/>
    <property type="match status" value="1"/>
</dbReference>
<evidence type="ECO:0000256" key="2">
    <source>
        <dbReference type="ARBA" id="ARBA00022525"/>
    </source>
</evidence>
<dbReference type="PROSITE" id="PS50092">
    <property type="entry name" value="TSP1"/>
    <property type="match status" value="1"/>
</dbReference>
<sequence>MLQYYKQNARCLQHNGAVSEVYSFQHICQMPVVNRDQNHGRSHAPSYQLFRVGRTASEGLRLFAETGRSHLLELENDNGVLDQFSGSPVPSGLGTSSTRFFVDSAHSRVGPMDAGSDNGLTFTSPDWSSEPPGPVTIITAHSPKHPAGSFFYPDIQELPVLATFHLHKDKVYRLSETQSNNVQPLEEVDNTVKQREMSNDVSFILPSPRVDKIRRSRRCRMSAWSPWSPCSATCGQGQSTRSRKVARPARRGGRPCPSLEEARWCGLDNPCSQLDHQHFDW</sequence>
<evidence type="ECO:0000256" key="1">
    <source>
        <dbReference type="ARBA" id="ARBA00004498"/>
    </source>
</evidence>
<reference evidence="10" key="1">
    <citation type="submission" date="2020-11" db="EMBL/GenBank/DDBJ databases">
        <authorList>
            <person name="Tran Van P."/>
        </authorList>
    </citation>
    <scope>NUCLEOTIDE SEQUENCE</scope>
</reference>
<accession>A0A7R8ZC84</accession>
<keyword evidence="4" id="KW-0479">Metal-binding</keyword>
<keyword evidence="8" id="KW-0325">Glycoprotein</keyword>
<keyword evidence="3" id="KW-0272">Extracellular matrix</keyword>
<dbReference type="InterPro" id="IPR044004">
    <property type="entry name" value="TSP1_spondin_dom"/>
</dbReference>
<keyword evidence="6" id="KW-0130">Cell adhesion</keyword>
<protein>
    <recommendedName>
        <fullName evidence="9">Spondin domain-containing protein</fullName>
    </recommendedName>
</protein>
<dbReference type="GO" id="GO:0007155">
    <property type="term" value="P:cell adhesion"/>
    <property type="evidence" value="ECO:0007669"/>
    <property type="project" value="UniProtKB-KW"/>
</dbReference>
<dbReference type="InterPro" id="IPR051418">
    <property type="entry name" value="Spondin/Thrombospondin_T1"/>
</dbReference>
<evidence type="ECO:0000256" key="6">
    <source>
        <dbReference type="ARBA" id="ARBA00022889"/>
    </source>
</evidence>